<organism evidence="1 2">
    <name type="scientific">Isoptericola halotolerans</name>
    <dbReference type="NCBI Taxonomy" id="300560"/>
    <lineage>
        <taxon>Bacteria</taxon>
        <taxon>Bacillati</taxon>
        <taxon>Actinomycetota</taxon>
        <taxon>Actinomycetes</taxon>
        <taxon>Micrococcales</taxon>
        <taxon>Promicromonosporaceae</taxon>
        <taxon>Isoptericola</taxon>
    </lineage>
</organism>
<dbReference type="SUPFAM" id="SSF56399">
    <property type="entry name" value="ADP-ribosylation"/>
    <property type="match status" value="1"/>
</dbReference>
<protein>
    <submittedName>
        <fullName evidence="1">Glutathione S-transferase</fullName>
    </submittedName>
</protein>
<dbReference type="Proteomes" id="UP000239895">
    <property type="component" value="Unassembled WGS sequence"/>
</dbReference>
<comment type="caution">
    <text evidence="1">The sequence shown here is derived from an EMBL/GenBank/DDBJ whole genome shotgun (WGS) entry which is preliminary data.</text>
</comment>
<dbReference type="InterPro" id="IPR009297">
    <property type="entry name" value="DUF952"/>
</dbReference>
<accession>A0ABX5EFL8</accession>
<name>A0ABX5EFL8_9MICO</name>
<dbReference type="Pfam" id="PF06108">
    <property type="entry name" value="DUF952"/>
    <property type="match status" value="1"/>
</dbReference>
<dbReference type="Gene3D" id="3.20.170.20">
    <property type="entry name" value="Protein of unknown function DUF952"/>
    <property type="match status" value="1"/>
</dbReference>
<sequence length="127" mass="13584">MPTIWHLTDPDTWTQAQVRGVFSESTRGASIEQVGFLHGSYADQLALVTSFVYGDVTGPMVALGIDPVLLLARGLEVREEPGDPDDRTHFPHVHGGDLPLDVITKVIPVTVTDGVLGGWALSRGPGD</sequence>
<dbReference type="RefSeq" id="WP_106267380.1">
    <property type="nucleotide sequence ID" value="NZ_PVTX01000005.1"/>
</dbReference>
<proteinExistence type="predicted"/>
<keyword evidence="2" id="KW-1185">Reference proteome</keyword>
<evidence type="ECO:0000313" key="1">
    <source>
        <dbReference type="EMBL" id="PRZ07113.1"/>
    </source>
</evidence>
<gene>
    <name evidence="1" type="ORF">BCL65_105259</name>
</gene>
<reference evidence="1 2" key="1">
    <citation type="submission" date="2018-03" db="EMBL/GenBank/DDBJ databases">
        <title>Comparative analysis of microorganisms from saline springs in Andes Mountain Range, Colombia.</title>
        <authorList>
            <person name="Rubin E."/>
        </authorList>
    </citation>
    <scope>NUCLEOTIDE SEQUENCE [LARGE SCALE GENOMIC DNA]</scope>
    <source>
        <strain evidence="1 2">CG 23</strain>
    </source>
</reference>
<dbReference type="EMBL" id="PVTX01000005">
    <property type="protein sequence ID" value="PRZ07113.1"/>
    <property type="molecule type" value="Genomic_DNA"/>
</dbReference>
<evidence type="ECO:0000313" key="2">
    <source>
        <dbReference type="Proteomes" id="UP000239895"/>
    </source>
</evidence>